<accession>A0A6G0T3U0</accession>
<reference evidence="2 3" key="1">
    <citation type="submission" date="2019-08" db="EMBL/GenBank/DDBJ databases">
        <title>The genome of the soybean aphid Biotype 1, its phylome, world population structure and adaptation to the North American continent.</title>
        <authorList>
            <person name="Giordano R."/>
            <person name="Donthu R.K."/>
            <person name="Hernandez A.G."/>
            <person name="Wright C.L."/>
            <person name="Zimin A.V."/>
        </authorList>
    </citation>
    <scope>NUCLEOTIDE SEQUENCE [LARGE SCALE GENOMIC DNA]</scope>
    <source>
        <tissue evidence="2">Whole aphids</tissue>
    </source>
</reference>
<dbReference type="EMBL" id="VYZN01000061">
    <property type="protein sequence ID" value="KAE9525239.1"/>
    <property type="molecule type" value="Genomic_DNA"/>
</dbReference>
<sequence length="207" mass="24467">MYNREISLLYSMFRIVECTLLLCNVRSGYHSTVTKFEQSRYLPIYAISIQVIISYIWYLINNNVRTIIIITILFWDKTLDKHVVICNAEIAIRGVDCREIISCKSLRSHTIRQLIRRPVEHMDQPAQMITSLRLFPLLLLLLLLQLSPVSFRRCTIACSNLRSVFCAILFPHCVPYLWFCTFAHCFVSFYFPFYSRTQDIFDKKLDM</sequence>
<evidence type="ECO:0000313" key="3">
    <source>
        <dbReference type="Proteomes" id="UP000475862"/>
    </source>
</evidence>
<evidence type="ECO:0000256" key="1">
    <source>
        <dbReference type="SAM" id="Phobius"/>
    </source>
</evidence>
<gene>
    <name evidence="2" type="ORF">AGLY_014307</name>
</gene>
<dbReference type="AlphaFoldDB" id="A0A6G0T3U0"/>
<keyword evidence="1" id="KW-0472">Membrane</keyword>
<feature type="transmembrane region" description="Helical" evidence="1">
    <location>
        <begin position="41"/>
        <end position="60"/>
    </location>
</feature>
<dbReference type="Proteomes" id="UP000475862">
    <property type="component" value="Unassembled WGS sequence"/>
</dbReference>
<proteinExistence type="predicted"/>
<keyword evidence="1" id="KW-1133">Transmembrane helix</keyword>
<name>A0A6G0T3U0_APHGL</name>
<feature type="transmembrane region" description="Helical" evidence="1">
    <location>
        <begin position="126"/>
        <end position="144"/>
    </location>
</feature>
<keyword evidence="1" id="KW-0812">Transmembrane</keyword>
<organism evidence="2 3">
    <name type="scientific">Aphis glycines</name>
    <name type="common">Soybean aphid</name>
    <dbReference type="NCBI Taxonomy" id="307491"/>
    <lineage>
        <taxon>Eukaryota</taxon>
        <taxon>Metazoa</taxon>
        <taxon>Ecdysozoa</taxon>
        <taxon>Arthropoda</taxon>
        <taxon>Hexapoda</taxon>
        <taxon>Insecta</taxon>
        <taxon>Pterygota</taxon>
        <taxon>Neoptera</taxon>
        <taxon>Paraneoptera</taxon>
        <taxon>Hemiptera</taxon>
        <taxon>Sternorrhyncha</taxon>
        <taxon>Aphidomorpha</taxon>
        <taxon>Aphidoidea</taxon>
        <taxon>Aphididae</taxon>
        <taxon>Aphidini</taxon>
        <taxon>Aphis</taxon>
        <taxon>Aphis</taxon>
    </lineage>
</organism>
<comment type="caution">
    <text evidence="2">The sequence shown here is derived from an EMBL/GenBank/DDBJ whole genome shotgun (WGS) entry which is preliminary data.</text>
</comment>
<evidence type="ECO:0000313" key="2">
    <source>
        <dbReference type="EMBL" id="KAE9525239.1"/>
    </source>
</evidence>
<protein>
    <submittedName>
        <fullName evidence="2">Uncharacterized protein</fullName>
    </submittedName>
</protein>
<keyword evidence="3" id="KW-1185">Reference proteome</keyword>